<name>A0A7W9F267_9SPHN</name>
<evidence type="ECO:0000256" key="2">
    <source>
        <dbReference type="SAM" id="Coils"/>
    </source>
</evidence>
<dbReference type="Proteomes" id="UP000546701">
    <property type="component" value="Unassembled WGS sequence"/>
</dbReference>
<keyword evidence="1" id="KW-0597">Phosphoprotein</keyword>
<feature type="modified residue" description="Phosphohistidine" evidence="1">
    <location>
        <position position="309"/>
    </location>
</feature>
<evidence type="ECO:0000259" key="4">
    <source>
        <dbReference type="PROSITE" id="PS50894"/>
    </source>
</evidence>
<keyword evidence="3" id="KW-1133">Transmembrane helix</keyword>
<protein>
    <recommendedName>
        <fullName evidence="4">HPt domain-containing protein</fullName>
    </recommendedName>
</protein>
<proteinExistence type="predicted"/>
<dbReference type="OrthoDB" id="9777715at2"/>
<dbReference type="EMBL" id="JACIJR010000006">
    <property type="protein sequence ID" value="MBB5730006.1"/>
    <property type="molecule type" value="Genomic_DNA"/>
</dbReference>
<organism evidence="5 6">
    <name type="scientific">Sphingomonas prati</name>
    <dbReference type="NCBI Taxonomy" id="1843237"/>
    <lineage>
        <taxon>Bacteria</taxon>
        <taxon>Pseudomonadati</taxon>
        <taxon>Pseudomonadota</taxon>
        <taxon>Alphaproteobacteria</taxon>
        <taxon>Sphingomonadales</taxon>
        <taxon>Sphingomonadaceae</taxon>
        <taxon>Sphingomonas</taxon>
    </lineage>
</organism>
<dbReference type="RefSeq" id="WP_157176470.1">
    <property type="nucleotide sequence ID" value="NZ_BMJP01000004.1"/>
</dbReference>
<keyword evidence="2" id="KW-0175">Coiled coil</keyword>
<feature type="coiled-coil region" evidence="2">
    <location>
        <begin position="546"/>
        <end position="605"/>
    </location>
</feature>
<gene>
    <name evidence="5" type="ORF">FHS99_002504</name>
</gene>
<dbReference type="InterPro" id="IPR008207">
    <property type="entry name" value="Sig_transdc_His_kin_Hpt_dom"/>
</dbReference>
<evidence type="ECO:0000256" key="3">
    <source>
        <dbReference type="SAM" id="Phobius"/>
    </source>
</evidence>
<dbReference type="AlphaFoldDB" id="A0A7W9F267"/>
<evidence type="ECO:0000313" key="5">
    <source>
        <dbReference type="EMBL" id="MBB5730006.1"/>
    </source>
</evidence>
<keyword evidence="3" id="KW-0472">Membrane</keyword>
<keyword evidence="3" id="KW-0812">Transmembrane</keyword>
<dbReference type="GO" id="GO:0000160">
    <property type="term" value="P:phosphorelay signal transduction system"/>
    <property type="evidence" value="ECO:0007669"/>
    <property type="project" value="InterPro"/>
</dbReference>
<feature type="transmembrane region" description="Helical" evidence="3">
    <location>
        <begin position="72"/>
        <end position="94"/>
    </location>
</feature>
<reference evidence="5 6" key="1">
    <citation type="submission" date="2020-08" db="EMBL/GenBank/DDBJ databases">
        <title>Genomic Encyclopedia of Type Strains, Phase IV (KMG-IV): sequencing the most valuable type-strain genomes for metagenomic binning, comparative biology and taxonomic classification.</title>
        <authorList>
            <person name="Goeker M."/>
        </authorList>
    </citation>
    <scope>NUCLEOTIDE SEQUENCE [LARGE SCALE GENOMIC DNA]</scope>
    <source>
        <strain evidence="5 6">DSM 103336</strain>
    </source>
</reference>
<keyword evidence="6" id="KW-1185">Reference proteome</keyword>
<dbReference type="PROSITE" id="PS50894">
    <property type="entry name" value="HPT"/>
    <property type="match status" value="1"/>
</dbReference>
<comment type="caution">
    <text evidence="5">The sequence shown here is derived from an EMBL/GenBank/DDBJ whole genome shotgun (WGS) entry which is preliminary data.</text>
</comment>
<sequence>MADETETETAVIAEAVEPPTMFADPWIEPDPDDALDAGPRPWLAFLPIALAGAWLLYLVLTTSGVLPPLPAATAMLLLTALAPVAVALLLYIVIARGGYGEARRFRTLAARTRQATAEHEAALARMADRIADQNRLLAEQAHQLLTLGEDAAARIAAIRTGFAEDGAAFTAQGASLARATDAARVDMGVMMADLPRIDAQLSGLSDRLRDTGLSAHDQANTLDRRLAAIADHARDADHVAGTAARHLADVLARIESVANVAAQRIDASGTLMADTADRTLDRAASVLDELRTALAAEQTTLTAIVIESHTLIGGAGAEALAAARDQVDLLETRLTGFGTQVAREGAAVAALATALTEDLDRAGNRFEQLSQDGGSATLAIVERLDQARAHADAATTAIDAGGTAIDRLIQRADRLTRAMELVGTALHGADLASTRIVTRVDKSLPALSGFADIAGHAGDALDRSGEAIDRNRAALDDLSAALARTDADTQALADAATPALIDSLARVRTAAGEAADHVRAAFAAIGPEASADLAAATTTIIDTTVAAAADKQLESLTAAAARATEAASAASDHLVRQLATIADTAAAVEARIAAARQETEEADHTDFAPRVALLIEALNSTAIDVTRILSTDVADDAWASYLRGDRGVFTRRAVRLLDHGDAKVVASHYGDDPAFHDLVNRYVHDFEAMLRRVLASRDGTPMGVTLLSSDMGKLYVALAQAIERLRA</sequence>
<feature type="transmembrane region" description="Helical" evidence="3">
    <location>
        <begin position="42"/>
        <end position="60"/>
    </location>
</feature>
<accession>A0A7W9F267</accession>
<evidence type="ECO:0000256" key="1">
    <source>
        <dbReference type="PROSITE-ProRule" id="PRU00110"/>
    </source>
</evidence>
<evidence type="ECO:0000313" key="6">
    <source>
        <dbReference type="Proteomes" id="UP000546701"/>
    </source>
</evidence>
<feature type="domain" description="HPt" evidence="4">
    <location>
        <begin position="268"/>
        <end position="373"/>
    </location>
</feature>